<dbReference type="InterPro" id="IPR001958">
    <property type="entry name" value="Tet-R_TetA/multi-R_MdtG-like"/>
</dbReference>
<evidence type="ECO:0000256" key="6">
    <source>
        <dbReference type="ARBA" id="ARBA00023136"/>
    </source>
</evidence>
<dbReference type="Gene3D" id="1.20.1250.20">
    <property type="entry name" value="MFS general substrate transporter like domains"/>
    <property type="match status" value="2"/>
</dbReference>
<name>A0A561E960_9MICO</name>
<sequence length="399" mass="41417">MDDDGNVHWKRNLVVCLCGSFTTIVAMTMLVPFLPIFVQELGVHDRDGVLAWSGAAYSATFLTAALTAPLWGTLGDRYGRKSMLIRASFGMAIAMSCIGLVQNVWQLLGMRLLVGLLGGYSSGSTILVAAQTPRDRSAWALGTLSAGVLAGNIAGPLIGGFAPELVGVRTTFLLAGALIFVAFLATTFLLKEDRKPLQGSQSRKDRLWSRLDNPGQVGLLLGTASLLMFATMSVEPTITLFVEQLAGTARHASMGAGIVMSLGALGSIVSAPRLGRLADRVGHGRVIIGCLLVAGVCLLAQAAAPNVPALAVLRLLMGAALGGLLPAITAAIRHRAPSDVVGRLLGWSVSAQYVGQVSGPLIGAAVGARFGLRSVFVATGAILLAVGVVNLFSAQRNPL</sequence>
<keyword evidence="10" id="KW-1185">Reference proteome</keyword>
<dbReference type="InterPro" id="IPR020846">
    <property type="entry name" value="MFS_dom"/>
</dbReference>
<evidence type="ECO:0000256" key="1">
    <source>
        <dbReference type="ARBA" id="ARBA00004651"/>
    </source>
</evidence>
<keyword evidence="6 7" id="KW-0472">Membrane</keyword>
<feature type="transmembrane region" description="Helical" evidence="7">
    <location>
        <begin position="344"/>
        <end position="366"/>
    </location>
</feature>
<feature type="domain" description="Major facilitator superfamily (MFS) profile" evidence="8">
    <location>
        <begin position="12"/>
        <end position="398"/>
    </location>
</feature>
<evidence type="ECO:0000256" key="4">
    <source>
        <dbReference type="ARBA" id="ARBA00022692"/>
    </source>
</evidence>
<keyword evidence="4 7" id="KW-0812">Transmembrane</keyword>
<feature type="transmembrane region" description="Helical" evidence="7">
    <location>
        <begin position="83"/>
        <end position="102"/>
    </location>
</feature>
<dbReference type="GO" id="GO:0005886">
    <property type="term" value="C:plasma membrane"/>
    <property type="evidence" value="ECO:0007669"/>
    <property type="project" value="UniProtKB-SubCell"/>
</dbReference>
<feature type="transmembrane region" description="Helical" evidence="7">
    <location>
        <begin position="108"/>
        <end position="130"/>
    </location>
</feature>
<protein>
    <submittedName>
        <fullName evidence="9">Putative MFS family arabinose efflux permease</fullName>
    </submittedName>
</protein>
<feature type="transmembrane region" description="Helical" evidence="7">
    <location>
        <begin position="137"/>
        <end position="158"/>
    </location>
</feature>
<dbReference type="GO" id="GO:0022857">
    <property type="term" value="F:transmembrane transporter activity"/>
    <property type="evidence" value="ECO:0007669"/>
    <property type="project" value="InterPro"/>
</dbReference>
<dbReference type="Proteomes" id="UP000318297">
    <property type="component" value="Unassembled WGS sequence"/>
</dbReference>
<dbReference type="PRINTS" id="PR01035">
    <property type="entry name" value="TCRTETA"/>
</dbReference>
<feature type="transmembrane region" description="Helical" evidence="7">
    <location>
        <begin position="211"/>
        <end position="232"/>
    </location>
</feature>
<gene>
    <name evidence="9" type="ORF">BKA23_0937</name>
</gene>
<comment type="caution">
    <text evidence="9">The sequence shown here is derived from an EMBL/GenBank/DDBJ whole genome shotgun (WGS) entry which is preliminary data.</text>
</comment>
<evidence type="ECO:0000256" key="7">
    <source>
        <dbReference type="SAM" id="Phobius"/>
    </source>
</evidence>
<feature type="transmembrane region" description="Helical" evidence="7">
    <location>
        <begin position="372"/>
        <end position="392"/>
    </location>
</feature>
<dbReference type="SUPFAM" id="SSF103473">
    <property type="entry name" value="MFS general substrate transporter"/>
    <property type="match status" value="1"/>
</dbReference>
<dbReference type="AlphaFoldDB" id="A0A561E960"/>
<keyword evidence="2" id="KW-0813">Transport</keyword>
<dbReference type="Pfam" id="PF07690">
    <property type="entry name" value="MFS_1"/>
    <property type="match status" value="1"/>
</dbReference>
<keyword evidence="3" id="KW-1003">Cell membrane</keyword>
<feature type="transmembrane region" description="Helical" evidence="7">
    <location>
        <begin position="286"/>
        <end position="304"/>
    </location>
</feature>
<dbReference type="InterPro" id="IPR011701">
    <property type="entry name" value="MFS"/>
</dbReference>
<evidence type="ECO:0000313" key="10">
    <source>
        <dbReference type="Proteomes" id="UP000318297"/>
    </source>
</evidence>
<accession>A0A561E960</accession>
<dbReference type="PANTHER" id="PTHR43414:SF1">
    <property type="entry name" value="PEPTIDE PERMEASE"/>
    <property type="match status" value="1"/>
</dbReference>
<feature type="transmembrane region" description="Helical" evidence="7">
    <location>
        <begin position="310"/>
        <end position="332"/>
    </location>
</feature>
<evidence type="ECO:0000256" key="3">
    <source>
        <dbReference type="ARBA" id="ARBA00022475"/>
    </source>
</evidence>
<comment type="subcellular location">
    <subcellularLocation>
        <location evidence="1">Cell membrane</location>
        <topology evidence="1">Multi-pass membrane protein</topology>
    </subcellularLocation>
</comment>
<evidence type="ECO:0000256" key="5">
    <source>
        <dbReference type="ARBA" id="ARBA00022989"/>
    </source>
</evidence>
<evidence type="ECO:0000313" key="9">
    <source>
        <dbReference type="EMBL" id="TWE12141.1"/>
    </source>
</evidence>
<feature type="transmembrane region" description="Helical" evidence="7">
    <location>
        <begin position="49"/>
        <end position="71"/>
    </location>
</feature>
<dbReference type="InterPro" id="IPR036259">
    <property type="entry name" value="MFS_trans_sf"/>
</dbReference>
<reference evidence="9 10" key="1">
    <citation type="submission" date="2019-06" db="EMBL/GenBank/DDBJ databases">
        <title>Sequencing the genomes of 1000 actinobacteria strains.</title>
        <authorList>
            <person name="Klenk H.-P."/>
        </authorList>
    </citation>
    <scope>NUCLEOTIDE SEQUENCE [LARGE SCALE GENOMIC DNA]</scope>
    <source>
        <strain evidence="9 10">DSM 19560</strain>
    </source>
</reference>
<organism evidence="9 10">
    <name type="scientific">Rudaeicoccus suwonensis</name>
    <dbReference type="NCBI Taxonomy" id="657409"/>
    <lineage>
        <taxon>Bacteria</taxon>
        <taxon>Bacillati</taxon>
        <taxon>Actinomycetota</taxon>
        <taxon>Actinomycetes</taxon>
        <taxon>Micrococcales</taxon>
        <taxon>Dermacoccaceae</taxon>
        <taxon>Rudaeicoccus</taxon>
    </lineage>
</organism>
<feature type="transmembrane region" description="Helical" evidence="7">
    <location>
        <begin position="12"/>
        <end position="37"/>
    </location>
</feature>
<dbReference type="PROSITE" id="PS50850">
    <property type="entry name" value="MFS"/>
    <property type="match status" value="1"/>
</dbReference>
<feature type="transmembrane region" description="Helical" evidence="7">
    <location>
        <begin position="252"/>
        <end position="274"/>
    </location>
</feature>
<feature type="transmembrane region" description="Helical" evidence="7">
    <location>
        <begin position="170"/>
        <end position="190"/>
    </location>
</feature>
<proteinExistence type="predicted"/>
<dbReference type="PANTHER" id="PTHR43414">
    <property type="entry name" value="MULTIDRUG RESISTANCE PROTEIN MDTG"/>
    <property type="match status" value="1"/>
</dbReference>
<dbReference type="EMBL" id="VIVQ01000001">
    <property type="protein sequence ID" value="TWE12141.1"/>
    <property type="molecule type" value="Genomic_DNA"/>
</dbReference>
<evidence type="ECO:0000259" key="8">
    <source>
        <dbReference type="PROSITE" id="PS50850"/>
    </source>
</evidence>
<keyword evidence="5 7" id="KW-1133">Transmembrane helix</keyword>
<evidence type="ECO:0000256" key="2">
    <source>
        <dbReference type="ARBA" id="ARBA00022448"/>
    </source>
</evidence>